<proteinExistence type="predicted"/>
<organism evidence="2">
    <name type="scientific">Oryza sativa subsp. japonica</name>
    <name type="common">Rice</name>
    <dbReference type="NCBI Taxonomy" id="39947"/>
    <lineage>
        <taxon>Eukaryota</taxon>
        <taxon>Viridiplantae</taxon>
        <taxon>Streptophyta</taxon>
        <taxon>Embryophyta</taxon>
        <taxon>Tracheophyta</taxon>
        <taxon>Spermatophyta</taxon>
        <taxon>Magnoliopsida</taxon>
        <taxon>Liliopsida</taxon>
        <taxon>Poales</taxon>
        <taxon>Poaceae</taxon>
        <taxon>BOP clade</taxon>
        <taxon>Oryzoideae</taxon>
        <taxon>Oryzeae</taxon>
        <taxon>Oryzinae</taxon>
        <taxon>Oryza</taxon>
        <taxon>Oryza sativa</taxon>
    </lineage>
</organism>
<dbReference type="AlphaFoldDB" id="B9G1C8"/>
<gene>
    <name evidence="2" type="ORF">OsJ_27635</name>
</gene>
<reference evidence="2" key="2">
    <citation type="submission" date="2008-12" db="EMBL/GenBank/DDBJ databases">
        <title>Improved gene annotation of the rice (Oryza sativa) genomes.</title>
        <authorList>
            <person name="Wang J."/>
            <person name="Li R."/>
            <person name="Fan W."/>
            <person name="Huang Q."/>
            <person name="Zhang J."/>
            <person name="Zhou Y."/>
            <person name="Hu Y."/>
            <person name="Zi S."/>
            <person name="Li J."/>
            <person name="Ni P."/>
            <person name="Zheng H."/>
            <person name="Zhang Y."/>
            <person name="Zhao M."/>
            <person name="Hao Q."/>
            <person name="McDermott J."/>
            <person name="Samudrala R."/>
            <person name="Kristiansen K."/>
            <person name="Wong G.K.-S."/>
        </authorList>
    </citation>
    <scope>NUCLEOTIDE SEQUENCE</scope>
</reference>
<name>B9G1C8_ORYSJ</name>
<feature type="compositionally biased region" description="Basic and acidic residues" evidence="1">
    <location>
        <begin position="388"/>
        <end position="399"/>
    </location>
</feature>
<protein>
    <submittedName>
        <fullName evidence="2">Uncharacterized protein</fullName>
    </submittedName>
</protein>
<dbReference type="PANTHER" id="PTHR33087">
    <property type="entry name" value="OS07G0539200 PROTEIN"/>
    <property type="match status" value="1"/>
</dbReference>
<dbReference type="PANTHER" id="PTHR33087:SF21">
    <property type="entry name" value="OS03G0782100 PROTEIN"/>
    <property type="match status" value="1"/>
</dbReference>
<dbReference type="EMBL" id="CM000145">
    <property type="protein sequence ID" value="EEE68845.1"/>
    <property type="molecule type" value="Genomic_DNA"/>
</dbReference>
<feature type="compositionally biased region" description="Basic and acidic residues" evidence="1">
    <location>
        <begin position="251"/>
        <end position="329"/>
    </location>
</feature>
<feature type="region of interest" description="Disordered" evidence="1">
    <location>
        <begin position="243"/>
        <end position="407"/>
    </location>
</feature>
<feature type="compositionally biased region" description="Basic and acidic residues" evidence="1">
    <location>
        <begin position="336"/>
        <end position="370"/>
    </location>
</feature>
<sequence>MAQLGDPETHLLEDVLFIPTSHAIDAELREWESTAAVTWAMRAPPTVTAKDVERIISDEFGLRAGELAVTLHHPEAFILKFKHRSHCEEAVKQGFAKARGIEVHFIQWRSLKNAAGSALMYRVKLCLDGVSMHLWAPDIAERIISRTCTLETVETDLVHPVDAGDTRVISLWAWTPNPSRIHKHVWVMITRQIRDPQLESVTISERPPEHWQQGVKHPVLFHIEEIHDYTTYTFRRGRAEDVDDNTGALARDPHDQGSKTTREDGRRRGDLGGRRDIRDDRRDDARHDLDGRHGDRDDRRDDARRRDRKGKYNNDHPDADRGRGWRRDEHDDEDRDNAGRDIARGRPGHRAADANFRRERTHSPRARNRDYGVNGRSDSRRYQGGTCGDKENDNNDRDSGPPPLSFSLAVSQTAMAPAQPQATPLAFLGRALPILPPLRPHRTPGIEARSADMGEAAVPAARVFACINAAIMAATAERVIRNLLVAAGVAVAINELATVSELRSI</sequence>
<reference evidence="2" key="1">
    <citation type="journal article" date="2005" name="PLoS Biol.">
        <title>The genomes of Oryza sativa: a history of duplications.</title>
        <authorList>
            <person name="Yu J."/>
            <person name="Wang J."/>
            <person name="Lin W."/>
            <person name="Li S."/>
            <person name="Li H."/>
            <person name="Zhou J."/>
            <person name="Ni P."/>
            <person name="Dong W."/>
            <person name="Hu S."/>
            <person name="Zeng C."/>
            <person name="Zhang J."/>
            <person name="Zhang Y."/>
            <person name="Li R."/>
            <person name="Xu Z."/>
            <person name="Li S."/>
            <person name="Li X."/>
            <person name="Zheng H."/>
            <person name="Cong L."/>
            <person name="Lin L."/>
            <person name="Yin J."/>
            <person name="Geng J."/>
            <person name="Li G."/>
            <person name="Shi J."/>
            <person name="Liu J."/>
            <person name="Lv H."/>
            <person name="Li J."/>
            <person name="Wang J."/>
            <person name="Deng Y."/>
            <person name="Ran L."/>
            <person name="Shi X."/>
            <person name="Wang X."/>
            <person name="Wu Q."/>
            <person name="Li C."/>
            <person name="Ren X."/>
            <person name="Wang J."/>
            <person name="Wang X."/>
            <person name="Li D."/>
            <person name="Liu D."/>
            <person name="Zhang X."/>
            <person name="Ji Z."/>
            <person name="Zhao W."/>
            <person name="Sun Y."/>
            <person name="Zhang Z."/>
            <person name="Bao J."/>
            <person name="Han Y."/>
            <person name="Dong L."/>
            <person name="Ji J."/>
            <person name="Chen P."/>
            <person name="Wu S."/>
            <person name="Liu J."/>
            <person name="Xiao Y."/>
            <person name="Bu D."/>
            <person name="Tan J."/>
            <person name="Yang L."/>
            <person name="Ye C."/>
            <person name="Zhang J."/>
            <person name="Xu J."/>
            <person name="Zhou Y."/>
            <person name="Yu Y."/>
            <person name="Zhang B."/>
            <person name="Zhuang S."/>
            <person name="Wei H."/>
            <person name="Liu B."/>
            <person name="Lei M."/>
            <person name="Yu H."/>
            <person name="Li Y."/>
            <person name="Xu H."/>
            <person name="Wei S."/>
            <person name="He X."/>
            <person name="Fang L."/>
            <person name="Zhang Z."/>
            <person name="Zhang Y."/>
            <person name="Huang X."/>
            <person name="Su Z."/>
            <person name="Tong W."/>
            <person name="Li J."/>
            <person name="Tong Z."/>
            <person name="Li S."/>
            <person name="Ye J."/>
            <person name="Wang L."/>
            <person name="Fang L."/>
            <person name="Lei T."/>
            <person name="Chen C."/>
            <person name="Chen H."/>
            <person name="Xu Z."/>
            <person name="Li H."/>
            <person name="Huang H."/>
            <person name="Zhang F."/>
            <person name="Xu H."/>
            <person name="Li N."/>
            <person name="Zhao C."/>
            <person name="Li S."/>
            <person name="Dong L."/>
            <person name="Huang Y."/>
            <person name="Li L."/>
            <person name="Xi Y."/>
            <person name="Qi Q."/>
            <person name="Li W."/>
            <person name="Zhang B."/>
            <person name="Hu W."/>
            <person name="Zhang Y."/>
            <person name="Tian X."/>
            <person name="Jiao Y."/>
            <person name="Liang X."/>
            <person name="Jin J."/>
            <person name="Gao L."/>
            <person name="Zheng W."/>
            <person name="Hao B."/>
            <person name="Liu S."/>
            <person name="Wang W."/>
            <person name="Yuan L."/>
            <person name="Cao M."/>
            <person name="McDermott J."/>
            <person name="Samudrala R."/>
            <person name="Wang J."/>
            <person name="Wong G.K."/>
            <person name="Yang H."/>
        </authorList>
    </citation>
    <scope>NUCLEOTIDE SEQUENCE [LARGE SCALE GENOMIC DNA]</scope>
</reference>
<accession>B9G1C8</accession>
<dbReference type="Proteomes" id="UP000007752">
    <property type="component" value="Chromosome 8"/>
</dbReference>
<evidence type="ECO:0000256" key="1">
    <source>
        <dbReference type="SAM" id="MobiDB-lite"/>
    </source>
</evidence>
<evidence type="ECO:0000313" key="2">
    <source>
        <dbReference type="EMBL" id="EEE68845.1"/>
    </source>
</evidence>
<dbReference type="InterPro" id="IPR053253">
    <property type="entry name" value="Sex_diff_modulator"/>
</dbReference>